<proteinExistence type="predicted"/>
<evidence type="ECO:0000313" key="3">
    <source>
        <dbReference type="Proteomes" id="UP001055580"/>
    </source>
</evidence>
<protein>
    <recommendedName>
        <fullName evidence="4">C-type lysozyme inhibitor domain-containing protein</fullName>
    </recommendedName>
</protein>
<dbReference type="Proteomes" id="UP001055580">
    <property type="component" value="Chromosome"/>
</dbReference>
<reference evidence="2" key="1">
    <citation type="submission" date="2022-05" db="EMBL/GenBank/DDBJ databases">
        <title>Sphingomonas sp. strain RMG20 Genome sequencing and assembly.</title>
        <authorList>
            <person name="Kim I."/>
        </authorList>
    </citation>
    <scope>NUCLEOTIDE SEQUENCE</scope>
    <source>
        <strain evidence="2">RMG20</strain>
    </source>
</reference>
<evidence type="ECO:0000313" key="2">
    <source>
        <dbReference type="EMBL" id="URW74525.1"/>
    </source>
</evidence>
<gene>
    <name evidence="2" type="ORF">M9980_08005</name>
</gene>
<sequence>MIHRILPTAAALALLSLGACKSEPEVVDSRAPDPMAEQLKNAAPVELPPAVTASVTFRCQPGNSLVYVDFFDGNKMANLRTEKGGTPTMLTAPEAGQPYTGGGYTVSGTPKSIQYTAPGKSALSCKA</sequence>
<feature type="chain" id="PRO_5046329121" description="C-type lysozyme inhibitor domain-containing protein" evidence="1">
    <location>
        <begin position="22"/>
        <end position="127"/>
    </location>
</feature>
<dbReference type="EMBL" id="CP098401">
    <property type="protein sequence ID" value="URW74525.1"/>
    <property type="molecule type" value="Genomic_DNA"/>
</dbReference>
<accession>A0ABY4TQ67</accession>
<dbReference type="RefSeq" id="WP_250748854.1">
    <property type="nucleotide sequence ID" value="NZ_CP098401.1"/>
</dbReference>
<feature type="signal peptide" evidence="1">
    <location>
        <begin position="1"/>
        <end position="21"/>
    </location>
</feature>
<keyword evidence="1" id="KW-0732">Signal</keyword>
<evidence type="ECO:0000256" key="1">
    <source>
        <dbReference type="SAM" id="SignalP"/>
    </source>
</evidence>
<organism evidence="2 3">
    <name type="scientific">Sphingomonas donggukensis</name>
    <dbReference type="NCBI Taxonomy" id="2949093"/>
    <lineage>
        <taxon>Bacteria</taxon>
        <taxon>Pseudomonadati</taxon>
        <taxon>Pseudomonadota</taxon>
        <taxon>Alphaproteobacteria</taxon>
        <taxon>Sphingomonadales</taxon>
        <taxon>Sphingomonadaceae</taxon>
        <taxon>Sphingomonas</taxon>
    </lineage>
</organism>
<dbReference type="PROSITE" id="PS51257">
    <property type="entry name" value="PROKAR_LIPOPROTEIN"/>
    <property type="match status" value="1"/>
</dbReference>
<keyword evidence="3" id="KW-1185">Reference proteome</keyword>
<evidence type="ECO:0008006" key="4">
    <source>
        <dbReference type="Google" id="ProtNLM"/>
    </source>
</evidence>
<name>A0ABY4TQ67_9SPHN</name>